<sequence>GMKHVFITKLKLLDLGLFLECQKVDEILSEFMTGNDSVRDTTLDGLVKERLDQFYAQCLEENKVTGEVKKSRMIENLTNEVISAMEKYKSYSKKCYCCQVALKKVTMFKNKLMMNIKKGEVLTGSSDADKMVQTVIMPDELRNHLRKIWKNERELILAFLPVLANCEMEYPTDALFLKVISVPPIKIRPVCLMDDKLVQHSLNGTFKTILENSFVLTAIIKAIQNGMNTLLPQTQSMLKAMKGKSLLENMNTAYNELQDSVNALLDNTQGYYNKKIAAPGLKQ</sequence>
<dbReference type="AlphaFoldDB" id="A0AAD8E6B0"/>
<feature type="non-terminal residue" evidence="2">
    <location>
        <position position="1"/>
    </location>
</feature>
<feature type="non-terminal residue" evidence="2">
    <location>
        <position position="283"/>
    </location>
</feature>
<protein>
    <submittedName>
        <fullName evidence="2">Uncharacterized protein</fullName>
    </submittedName>
</protein>
<gene>
    <name evidence="2" type="ORF">L9F63_024985</name>
</gene>
<evidence type="ECO:0000313" key="2">
    <source>
        <dbReference type="EMBL" id="KAJ9578157.1"/>
    </source>
</evidence>
<evidence type="ECO:0000313" key="3">
    <source>
        <dbReference type="Proteomes" id="UP001233999"/>
    </source>
</evidence>
<feature type="chain" id="PRO_5042189690" evidence="1">
    <location>
        <begin position="22"/>
        <end position="283"/>
    </location>
</feature>
<keyword evidence="3" id="KW-1185">Reference proteome</keyword>
<reference evidence="2" key="2">
    <citation type="submission" date="2023-05" db="EMBL/GenBank/DDBJ databases">
        <authorList>
            <person name="Fouks B."/>
        </authorList>
    </citation>
    <scope>NUCLEOTIDE SEQUENCE</scope>
    <source>
        <strain evidence="2">Stay&amp;Tobe</strain>
        <tissue evidence="2">Testes</tissue>
    </source>
</reference>
<proteinExistence type="predicted"/>
<dbReference type="SUPFAM" id="SSF64484">
    <property type="entry name" value="beta and beta-prime subunits of DNA dependent RNA-polymerase"/>
    <property type="match status" value="1"/>
</dbReference>
<dbReference type="EMBL" id="JASPKZ010008937">
    <property type="protein sequence ID" value="KAJ9578157.1"/>
    <property type="molecule type" value="Genomic_DNA"/>
</dbReference>
<keyword evidence="1" id="KW-0732">Signal</keyword>
<dbReference type="Proteomes" id="UP001233999">
    <property type="component" value="Unassembled WGS sequence"/>
</dbReference>
<name>A0AAD8E6B0_DIPPU</name>
<feature type="signal peptide" evidence="1">
    <location>
        <begin position="1"/>
        <end position="21"/>
    </location>
</feature>
<organism evidence="2 3">
    <name type="scientific">Diploptera punctata</name>
    <name type="common">Pacific beetle cockroach</name>
    <dbReference type="NCBI Taxonomy" id="6984"/>
    <lineage>
        <taxon>Eukaryota</taxon>
        <taxon>Metazoa</taxon>
        <taxon>Ecdysozoa</taxon>
        <taxon>Arthropoda</taxon>
        <taxon>Hexapoda</taxon>
        <taxon>Insecta</taxon>
        <taxon>Pterygota</taxon>
        <taxon>Neoptera</taxon>
        <taxon>Polyneoptera</taxon>
        <taxon>Dictyoptera</taxon>
        <taxon>Blattodea</taxon>
        <taxon>Blaberoidea</taxon>
        <taxon>Blaberidae</taxon>
        <taxon>Diplopterinae</taxon>
        <taxon>Diploptera</taxon>
    </lineage>
</organism>
<reference evidence="2" key="1">
    <citation type="journal article" date="2023" name="IScience">
        <title>Live-bearing cockroach genome reveals convergent evolutionary mechanisms linked to viviparity in insects and beyond.</title>
        <authorList>
            <person name="Fouks B."/>
            <person name="Harrison M.C."/>
            <person name="Mikhailova A.A."/>
            <person name="Marchal E."/>
            <person name="English S."/>
            <person name="Carruthers M."/>
            <person name="Jennings E.C."/>
            <person name="Chiamaka E.L."/>
            <person name="Frigard R.A."/>
            <person name="Pippel M."/>
            <person name="Attardo G.M."/>
            <person name="Benoit J.B."/>
            <person name="Bornberg-Bauer E."/>
            <person name="Tobe S.S."/>
        </authorList>
    </citation>
    <scope>NUCLEOTIDE SEQUENCE</scope>
    <source>
        <strain evidence="2">Stay&amp;Tobe</strain>
    </source>
</reference>
<comment type="caution">
    <text evidence="2">The sequence shown here is derived from an EMBL/GenBank/DDBJ whole genome shotgun (WGS) entry which is preliminary data.</text>
</comment>
<accession>A0AAD8E6B0</accession>
<evidence type="ECO:0000256" key="1">
    <source>
        <dbReference type="SAM" id="SignalP"/>
    </source>
</evidence>